<evidence type="ECO:0000313" key="2">
    <source>
        <dbReference type="EMBL" id="KAG2949169.1"/>
    </source>
</evidence>
<name>A0A329S2S0_9STRA</name>
<evidence type="ECO:0000313" key="3">
    <source>
        <dbReference type="EMBL" id="KAG3227772.1"/>
    </source>
</evidence>
<reference evidence="4 5" key="1">
    <citation type="submission" date="2018-01" db="EMBL/GenBank/DDBJ databases">
        <title>Draft genome of the strawberry crown rot pathogen Phytophthora cactorum.</title>
        <authorList>
            <person name="Armitage A.D."/>
            <person name="Lysoe E."/>
            <person name="Nellist C.F."/>
            <person name="Harrison R.J."/>
            <person name="Brurberg M.B."/>
        </authorList>
    </citation>
    <scope>NUCLEOTIDE SEQUENCE [LARGE SCALE GENOMIC DNA]</scope>
    <source>
        <strain evidence="4 5">10300</strain>
    </source>
</reference>
<dbReference type="Proteomes" id="UP000251314">
    <property type="component" value="Unassembled WGS sequence"/>
</dbReference>
<dbReference type="EMBL" id="RCMV01000028">
    <property type="protein sequence ID" value="KAG3227772.1"/>
    <property type="molecule type" value="Genomic_DNA"/>
</dbReference>
<keyword evidence="5" id="KW-1185">Reference proteome</keyword>
<dbReference type="OrthoDB" id="126832at2759"/>
<protein>
    <submittedName>
        <fullName evidence="4">Uncharacterized protein</fullName>
    </submittedName>
</protein>
<proteinExistence type="predicted"/>
<evidence type="ECO:0000313" key="4">
    <source>
        <dbReference type="EMBL" id="RAW30166.1"/>
    </source>
</evidence>
<dbReference type="EMBL" id="MJFZ01000385">
    <property type="protein sequence ID" value="RAW30166.1"/>
    <property type="molecule type" value="Genomic_DNA"/>
</dbReference>
<gene>
    <name evidence="4" type="ORF">PC110_g13467</name>
    <name evidence="2" type="ORF">PC117_g5497</name>
    <name evidence="3" type="ORF">PC129_g1722</name>
</gene>
<comment type="caution">
    <text evidence="4">The sequence shown here is derived from an EMBL/GenBank/DDBJ whole genome shotgun (WGS) entry which is preliminary data.</text>
</comment>
<organism evidence="4 5">
    <name type="scientific">Phytophthora cactorum</name>
    <dbReference type="NCBI Taxonomy" id="29920"/>
    <lineage>
        <taxon>Eukaryota</taxon>
        <taxon>Sar</taxon>
        <taxon>Stramenopiles</taxon>
        <taxon>Oomycota</taxon>
        <taxon>Peronosporomycetes</taxon>
        <taxon>Peronosporales</taxon>
        <taxon>Peronosporaceae</taxon>
        <taxon>Phytophthora</taxon>
    </lineage>
</organism>
<dbReference type="EMBL" id="RCMK01000096">
    <property type="protein sequence ID" value="KAG2949169.1"/>
    <property type="molecule type" value="Genomic_DNA"/>
</dbReference>
<feature type="compositionally biased region" description="Polar residues" evidence="1">
    <location>
        <begin position="34"/>
        <end position="43"/>
    </location>
</feature>
<dbReference type="Proteomes" id="UP000760860">
    <property type="component" value="Unassembled WGS sequence"/>
</dbReference>
<dbReference type="VEuPathDB" id="FungiDB:PC110_g13467"/>
<feature type="region of interest" description="Disordered" evidence="1">
    <location>
        <begin position="23"/>
        <end position="43"/>
    </location>
</feature>
<reference evidence="3" key="2">
    <citation type="submission" date="2018-05" db="EMBL/GenBank/DDBJ databases">
        <title>Effector identification in a new, highly contiguous assembly of the strawberry crown rot pathogen Phytophthora cactorum.</title>
        <authorList>
            <person name="Armitage A.D."/>
            <person name="Nellist C.F."/>
            <person name="Bates H."/>
            <person name="Vickerstaff R.J."/>
            <person name="Harrison R.J."/>
        </authorList>
    </citation>
    <scope>NUCLEOTIDE SEQUENCE</scope>
    <source>
        <strain evidence="2">4040</strain>
        <strain evidence="3">P421</strain>
    </source>
</reference>
<evidence type="ECO:0000313" key="5">
    <source>
        <dbReference type="Proteomes" id="UP000251314"/>
    </source>
</evidence>
<accession>A0A329S2S0</accession>
<dbReference type="Proteomes" id="UP000736787">
    <property type="component" value="Unassembled WGS sequence"/>
</dbReference>
<evidence type="ECO:0000256" key="1">
    <source>
        <dbReference type="SAM" id="MobiDB-lite"/>
    </source>
</evidence>
<dbReference type="AlphaFoldDB" id="A0A329S2S0"/>
<sequence>MSSQIVEFVRRIETNRIEIAMSSAESAKPRSREVMNTSVHASETTSVLCTPLVRSPPLTEEREVAEPASKRQKLGLETILERFLADQKERQHEQFEHQT</sequence>